<accession>A0A848L1D2</accession>
<dbReference type="Pfam" id="PF01590">
    <property type="entry name" value="GAF"/>
    <property type="match status" value="1"/>
</dbReference>
<evidence type="ECO:0000313" key="2">
    <source>
        <dbReference type="EMBL" id="NMO04267.1"/>
    </source>
</evidence>
<dbReference type="Gene3D" id="3.30.450.40">
    <property type="match status" value="1"/>
</dbReference>
<proteinExistence type="predicted"/>
<evidence type="ECO:0000313" key="3">
    <source>
        <dbReference type="Proteomes" id="UP000550729"/>
    </source>
</evidence>
<reference evidence="2 3" key="1">
    <citation type="submission" date="2020-04" db="EMBL/GenBank/DDBJ databases">
        <title>Gordonia sp. nov. TBRC 11910.</title>
        <authorList>
            <person name="Suriyachadkun C."/>
        </authorList>
    </citation>
    <scope>NUCLEOTIDE SEQUENCE [LARGE SCALE GENOMIC DNA]</scope>
    <source>
        <strain evidence="2 3">TBRC 11910</strain>
    </source>
</reference>
<comment type="caution">
    <text evidence="2">The sequence shown here is derived from an EMBL/GenBank/DDBJ whole genome shotgun (WGS) entry which is preliminary data.</text>
</comment>
<gene>
    <name evidence="2" type="ORF">HH308_23900</name>
</gene>
<protein>
    <submittedName>
        <fullName evidence="2">GAF domain-containing protein</fullName>
    </submittedName>
</protein>
<dbReference type="InterPro" id="IPR003018">
    <property type="entry name" value="GAF"/>
</dbReference>
<dbReference type="AlphaFoldDB" id="A0A848L1D2"/>
<dbReference type="EMBL" id="JABBNB010000033">
    <property type="protein sequence ID" value="NMO04267.1"/>
    <property type="molecule type" value="Genomic_DNA"/>
</dbReference>
<dbReference type="InterPro" id="IPR029016">
    <property type="entry name" value="GAF-like_dom_sf"/>
</dbReference>
<dbReference type="Proteomes" id="UP000550729">
    <property type="component" value="Unassembled WGS sequence"/>
</dbReference>
<feature type="domain" description="GAF" evidence="1">
    <location>
        <begin position="121"/>
        <end position="219"/>
    </location>
</feature>
<name>A0A848L1D2_9ACTN</name>
<dbReference type="RefSeq" id="WP_170196774.1">
    <property type="nucleotide sequence ID" value="NZ_JABBNB010000033.1"/>
</dbReference>
<sequence length="412" mass="43603">MTSAVIPEPAVPAGDDPRQYARLLADVYNATMSGEKVPARPRDVIGASWERVRDVGLNPETGILDGPLDAAELEGHRVGSGLLAVLDDLTRGLDMLIADGDNILVIADAGGRVLWRSGVNRVLSKADSLGFVLGANWSEDMVGTNAIGTALASGRAVQVFSAEHFVRSHHAWTCAGAPIRDPRTDEVLGVVDVSGPAATIHPTTVALVDAVAKLAEAQLRDLHRRSLDALRSVAAPMLARMGVPALAVDAQGWVAAVDVVQPRSRLVLPKKLSAGRVWLSSLGACDVDPLPGGWLVRVAEDAVATEPTRIELTPGKTEVWVTGPSGRRQIKPSRRHADILALLARHRDGLTAAQMADKLFGDPTRTITVRAEMSRLRKSLGGLLDANPYRFSSGIDVVWGGAAADGPRAPMP</sequence>
<evidence type="ECO:0000259" key="1">
    <source>
        <dbReference type="Pfam" id="PF01590"/>
    </source>
</evidence>
<organism evidence="2 3">
    <name type="scientific">Gordonia asplenii</name>
    <dbReference type="NCBI Taxonomy" id="2725283"/>
    <lineage>
        <taxon>Bacteria</taxon>
        <taxon>Bacillati</taxon>
        <taxon>Actinomycetota</taxon>
        <taxon>Actinomycetes</taxon>
        <taxon>Mycobacteriales</taxon>
        <taxon>Gordoniaceae</taxon>
        <taxon>Gordonia</taxon>
    </lineage>
</organism>
<keyword evidence="3" id="KW-1185">Reference proteome</keyword>